<dbReference type="SUPFAM" id="SSF52172">
    <property type="entry name" value="CheY-like"/>
    <property type="match status" value="1"/>
</dbReference>
<dbReference type="InterPro" id="IPR039420">
    <property type="entry name" value="WalR-like"/>
</dbReference>
<sequence length="543" mass="60718">MNSILYVDDEEALLDIAKIFLERTGTFSVDTAGSASEGLELIQTQAYSAVVSDYEMPGMNGIEFLQEVRNHFPDLPFIIFTGRGREDVVIEALNSGASYYIQKGGDPVSQFAELTHKINLAVDKRKTEGQLWLDERRLEALVDFYEKSAMPVHDFMDYAIEEITRITASQYGYIAFVKEEEDLLSMYSWSQQAMKECRIAEHQKDYSVAGAGIWGDAVRNRQVSIINDFESTVRGRNKLPEGHVHLSRYLGVPVFDKEKIVLLAGVANKKTPYDEADVRQITLLMNGLWEIVTRKKTEDELKSAYAEMEAAYEELVASQDELVSMHEELQSSRDRLEVQVNYLLSPCSDIPEPELIDLISSDDLQRIQDAFAEACNVASMITDTGGKPITRLSNGCEVCTIIRSTEKGAGNCMISDRTLGKEAHELMKPTYAACRGIGFIDASAPICVGGRHIANWLIGQSNPMGVTKEQVIRYAREIDADENALVTAFERMETMSLDTFEKILHLLWIVAGQLSTLAYTNVRLAKDAREAHLGEGESKNGKE</sequence>
<keyword evidence="6" id="KW-0238">DNA-binding</keyword>
<dbReference type="PANTHER" id="PTHR48111">
    <property type="entry name" value="REGULATOR OF RPOS"/>
    <property type="match status" value="1"/>
</dbReference>
<organism evidence="11 12">
    <name type="scientific">Methanogenium organophilum</name>
    <dbReference type="NCBI Taxonomy" id="2199"/>
    <lineage>
        <taxon>Archaea</taxon>
        <taxon>Methanobacteriati</taxon>
        <taxon>Methanobacteriota</taxon>
        <taxon>Stenosarchaea group</taxon>
        <taxon>Methanomicrobia</taxon>
        <taxon>Methanomicrobiales</taxon>
        <taxon>Methanomicrobiaceae</taxon>
        <taxon>Methanogenium</taxon>
    </lineage>
</organism>
<dbReference type="InterPro" id="IPR029016">
    <property type="entry name" value="GAF-like_dom_sf"/>
</dbReference>
<keyword evidence="7" id="KW-0804">Transcription</keyword>
<dbReference type="GO" id="GO:0006355">
    <property type="term" value="P:regulation of DNA-templated transcription"/>
    <property type="evidence" value="ECO:0007669"/>
    <property type="project" value="TreeGrafter"/>
</dbReference>
<evidence type="ECO:0000259" key="10">
    <source>
        <dbReference type="PROSITE" id="PS50110"/>
    </source>
</evidence>
<dbReference type="GeneID" id="76834753"/>
<protein>
    <submittedName>
        <fullName evidence="11">PocR ligand-binding domain-containing protein</fullName>
    </submittedName>
</protein>
<dbReference type="GO" id="GO:0000156">
    <property type="term" value="F:phosphorelay response regulator activity"/>
    <property type="evidence" value="ECO:0007669"/>
    <property type="project" value="TreeGrafter"/>
</dbReference>
<dbReference type="CDD" id="cd00156">
    <property type="entry name" value="REC"/>
    <property type="match status" value="1"/>
</dbReference>
<feature type="domain" description="Response regulatory" evidence="10">
    <location>
        <begin position="3"/>
        <end position="118"/>
    </location>
</feature>
<keyword evidence="5" id="KW-0805">Transcription regulation</keyword>
<keyword evidence="3" id="KW-0418">Kinase</keyword>
<keyword evidence="4" id="KW-0902">Two-component regulatory system</keyword>
<dbReference type="InterPro" id="IPR018771">
    <property type="entry name" value="PocR_dom"/>
</dbReference>
<evidence type="ECO:0000256" key="7">
    <source>
        <dbReference type="ARBA" id="ARBA00023163"/>
    </source>
</evidence>
<dbReference type="Proteomes" id="UP001163096">
    <property type="component" value="Chromosome"/>
</dbReference>
<evidence type="ECO:0000256" key="9">
    <source>
        <dbReference type="SAM" id="Coils"/>
    </source>
</evidence>
<dbReference type="Pfam" id="PF10114">
    <property type="entry name" value="PocR"/>
    <property type="match status" value="1"/>
</dbReference>
<evidence type="ECO:0000313" key="12">
    <source>
        <dbReference type="Proteomes" id="UP001163096"/>
    </source>
</evidence>
<dbReference type="GO" id="GO:0016301">
    <property type="term" value="F:kinase activity"/>
    <property type="evidence" value="ECO:0007669"/>
    <property type="project" value="UniProtKB-KW"/>
</dbReference>
<keyword evidence="9" id="KW-0175">Coiled coil</keyword>
<evidence type="ECO:0000313" key="11">
    <source>
        <dbReference type="EMBL" id="WAI02534.1"/>
    </source>
</evidence>
<dbReference type="GO" id="GO:0032993">
    <property type="term" value="C:protein-DNA complex"/>
    <property type="evidence" value="ECO:0007669"/>
    <property type="project" value="TreeGrafter"/>
</dbReference>
<dbReference type="RefSeq" id="WP_268187830.1">
    <property type="nucleotide sequence ID" value="NZ_CP113361.1"/>
</dbReference>
<dbReference type="InterPro" id="IPR011006">
    <property type="entry name" value="CheY-like_superfamily"/>
</dbReference>
<dbReference type="InterPro" id="IPR003018">
    <property type="entry name" value="GAF"/>
</dbReference>
<dbReference type="SMART" id="SM00448">
    <property type="entry name" value="REC"/>
    <property type="match status" value="1"/>
</dbReference>
<keyword evidence="12" id="KW-1185">Reference proteome</keyword>
<dbReference type="SUPFAM" id="SSF55781">
    <property type="entry name" value="GAF domain-like"/>
    <property type="match status" value="1"/>
</dbReference>
<dbReference type="PROSITE" id="PS50110">
    <property type="entry name" value="RESPONSE_REGULATORY"/>
    <property type="match status" value="1"/>
</dbReference>
<keyword evidence="2" id="KW-0808">Transferase</keyword>
<name>A0A9X9S5K1_METOG</name>
<evidence type="ECO:0000256" key="5">
    <source>
        <dbReference type="ARBA" id="ARBA00023015"/>
    </source>
</evidence>
<dbReference type="AlphaFoldDB" id="A0A9X9S5K1"/>
<dbReference type="Pfam" id="PF13185">
    <property type="entry name" value="GAF_2"/>
    <property type="match status" value="1"/>
</dbReference>
<proteinExistence type="predicted"/>
<feature type="coiled-coil region" evidence="9">
    <location>
        <begin position="294"/>
        <end position="321"/>
    </location>
</feature>
<dbReference type="Pfam" id="PF00072">
    <property type="entry name" value="Response_reg"/>
    <property type="match status" value="1"/>
</dbReference>
<evidence type="ECO:0000256" key="6">
    <source>
        <dbReference type="ARBA" id="ARBA00023125"/>
    </source>
</evidence>
<dbReference type="GO" id="GO:0000976">
    <property type="term" value="F:transcription cis-regulatory region binding"/>
    <property type="evidence" value="ECO:0007669"/>
    <property type="project" value="TreeGrafter"/>
</dbReference>
<dbReference type="Gene3D" id="3.40.50.2300">
    <property type="match status" value="1"/>
</dbReference>
<dbReference type="KEGG" id="mou:OU421_06585"/>
<evidence type="ECO:0000256" key="8">
    <source>
        <dbReference type="PROSITE-ProRule" id="PRU00169"/>
    </source>
</evidence>
<dbReference type="EMBL" id="CP113361">
    <property type="protein sequence ID" value="WAI02534.1"/>
    <property type="molecule type" value="Genomic_DNA"/>
</dbReference>
<dbReference type="Gene3D" id="3.30.450.40">
    <property type="match status" value="1"/>
</dbReference>
<feature type="modified residue" description="4-aspartylphosphate" evidence="8">
    <location>
        <position position="53"/>
    </location>
</feature>
<accession>A0A9X9S5K1</accession>
<evidence type="ECO:0000256" key="4">
    <source>
        <dbReference type="ARBA" id="ARBA00023012"/>
    </source>
</evidence>
<evidence type="ECO:0000256" key="1">
    <source>
        <dbReference type="ARBA" id="ARBA00022553"/>
    </source>
</evidence>
<reference evidence="11" key="1">
    <citation type="submission" date="2022-11" db="EMBL/GenBank/DDBJ databases">
        <title>Complete genome sequence of Methanogenium organophilum DSM 3596.</title>
        <authorList>
            <person name="Chen S.-C."/>
            <person name="Lai S.-J."/>
            <person name="You Y.-T."/>
        </authorList>
    </citation>
    <scope>NUCLEOTIDE SEQUENCE</scope>
    <source>
        <strain evidence="11">DSM 3596</strain>
    </source>
</reference>
<keyword evidence="1 8" id="KW-0597">Phosphoprotein</keyword>
<evidence type="ECO:0000256" key="3">
    <source>
        <dbReference type="ARBA" id="ARBA00022777"/>
    </source>
</evidence>
<dbReference type="PANTHER" id="PTHR48111:SF1">
    <property type="entry name" value="TWO-COMPONENT RESPONSE REGULATOR ORR33"/>
    <property type="match status" value="1"/>
</dbReference>
<gene>
    <name evidence="11" type="ORF">OU421_06585</name>
</gene>
<evidence type="ECO:0000256" key="2">
    <source>
        <dbReference type="ARBA" id="ARBA00022679"/>
    </source>
</evidence>
<dbReference type="InterPro" id="IPR001789">
    <property type="entry name" value="Sig_transdc_resp-reg_receiver"/>
</dbReference>
<dbReference type="GO" id="GO:0005829">
    <property type="term" value="C:cytosol"/>
    <property type="evidence" value="ECO:0007669"/>
    <property type="project" value="TreeGrafter"/>
</dbReference>